<dbReference type="EMBL" id="CM023480">
    <property type="protein sequence ID" value="KAH7970963.1"/>
    <property type="molecule type" value="Genomic_DNA"/>
</dbReference>
<evidence type="ECO:0000313" key="1">
    <source>
        <dbReference type="EMBL" id="KAH7970963.1"/>
    </source>
</evidence>
<reference evidence="1" key="1">
    <citation type="submission" date="2020-05" db="EMBL/GenBank/DDBJ databases">
        <title>Large-scale comparative analyses of tick genomes elucidate their genetic diversity and vector capacities.</title>
        <authorList>
            <person name="Jia N."/>
            <person name="Wang J."/>
            <person name="Shi W."/>
            <person name="Du L."/>
            <person name="Sun Y."/>
            <person name="Zhan W."/>
            <person name="Jiang J."/>
            <person name="Wang Q."/>
            <person name="Zhang B."/>
            <person name="Ji P."/>
            <person name="Sakyi L.B."/>
            <person name="Cui X."/>
            <person name="Yuan T."/>
            <person name="Jiang B."/>
            <person name="Yang W."/>
            <person name="Lam T.T.-Y."/>
            <person name="Chang Q."/>
            <person name="Ding S."/>
            <person name="Wang X."/>
            <person name="Zhu J."/>
            <person name="Ruan X."/>
            <person name="Zhao L."/>
            <person name="Wei J."/>
            <person name="Que T."/>
            <person name="Du C."/>
            <person name="Cheng J."/>
            <person name="Dai P."/>
            <person name="Han X."/>
            <person name="Huang E."/>
            <person name="Gao Y."/>
            <person name="Liu J."/>
            <person name="Shao H."/>
            <person name="Ye R."/>
            <person name="Li L."/>
            <person name="Wei W."/>
            <person name="Wang X."/>
            <person name="Wang C."/>
            <person name="Yang T."/>
            <person name="Huo Q."/>
            <person name="Li W."/>
            <person name="Guo W."/>
            <person name="Chen H."/>
            <person name="Zhou L."/>
            <person name="Ni X."/>
            <person name="Tian J."/>
            <person name="Zhou Y."/>
            <person name="Sheng Y."/>
            <person name="Liu T."/>
            <person name="Pan Y."/>
            <person name="Xia L."/>
            <person name="Li J."/>
            <person name="Zhao F."/>
            <person name="Cao W."/>
        </authorList>
    </citation>
    <scope>NUCLEOTIDE SEQUENCE</scope>
    <source>
        <strain evidence="1">Dsil-2018</strain>
    </source>
</reference>
<sequence length="179" mass="20118">MAAQNRAGSSRTSNYDQEAGHRSAAKRLQQELMTLMTSGDKGISAFPEGDNLFRWKATIEGPPGTVFENSVYKLRLAFPSNYPYRGPRVSFETQCFHPNVDAQGNICVDILQKHWSALLDVRTVLLSIQSLLGEPNVASPLNPYAASIWNDKEEYQKARQLFEMPPDEENRPQKSTAKK</sequence>
<protein>
    <submittedName>
        <fullName evidence="1">Uncharacterized protein</fullName>
    </submittedName>
</protein>
<organism evidence="1 2">
    <name type="scientific">Dermacentor silvarum</name>
    <name type="common">Tick</name>
    <dbReference type="NCBI Taxonomy" id="543639"/>
    <lineage>
        <taxon>Eukaryota</taxon>
        <taxon>Metazoa</taxon>
        <taxon>Ecdysozoa</taxon>
        <taxon>Arthropoda</taxon>
        <taxon>Chelicerata</taxon>
        <taxon>Arachnida</taxon>
        <taxon>Acari</taxon>
        <taxon>Parasitiformes</taxon>
        <taxon>Ixodida</taxon>
        <taxon>Ixodoidea</taxon>
        <taxon>Ixodidae</taxon>
        <taxon>Rhipicephalinae</taxon>
        <taxon>Dermacentor</taxon>
    </lineage>
</organism>
<comment type="caution">
    <text evidence="1">The sequence shown here is derived from an EMBL/GenBank/DDBJ whole genome shotgun (WGS) entry which is preliminary data.</text>
</comment>
<name>A0ACB8DJW5_DERSI</name>
<accession>A0ACB8DJW5</accession>
<gene>
    <name evidence="1" type="ORF">HPB49_017241</name>
</gene>
<dbReference type="Proteomes" id="UP000821865">
    <property type="component" value="Chromosome 11"/>
</dbReference>
<proteinExistence type="predicted"/>
<keyword evidence="2" id="KW-1185">Reference proteome</keyword>
<evidence type="ECO:0000313" key="2">
    <source>
        <dbReference type="Proteomes" id="UP000821865"/>
    </source>
</evidence>